<sequence>MIRTLLIDNHDSFTWNLVHDLTRVNGVAPVVVPNDWDQWAVQGPDLLDTFDNVVISPGPGTPLNPADVGIAPEVVTAAVERDTPVLGICLGHQLIAHMYGGTVGPALEPIHGRLSQVTHSGRGVFAGIPEPCDVVRYHSLAVSDVPSAVTVDARSEDGTIMGLSVPGKLLWGVQFHPESVKTRHGPELLANFAEITRDSGRVRHVRNHVVPLQGVDDTRAFAEPLFRALYEDAEHAVWLDGNRAGDGRARFTVMGAADGRNAGPSAAVATADVAAGTVTVTRGGDGEGGEDGHDTEVIEQDVLTWLKDDLARWNIRGGGLDDDLVDVRDGEPPFAFQLGWVGYLGYGVKAQCSQGEGAANSVPSPVPDAGFVFLDRAVVIDHRYGEAHLLYLDKPRERGAGPWATAAETAWREKTAALIRQLCTDDSRDPAEAVPDPRPALHVAMHERDTYTDKVRRVHELIRQGETYEACLTTTLEAEPASGVDVPDTLDLYHRLRRDNPAPFASYLRLPGATVMSTSPERFLRVDASGTVTSSPIKGTRPVGDTEEADLRIRAELQASEKDRAENLMIVDLVRHDLGRVAAPGTVQVPELFSVESYATVHQLVSTVTATLDEGLTGVDAVRAAFPPGSMTGAPKERTMRLLEELEDGPRGVYSGAIGYFSLDGAVDLSVVIRTLVAETGADTSAETSAGAGGTGDAPRFTYGVGGAVVIQSDPDAEYDETVVKATPVLRLQ</sequence>
<dbReference type="GO" id="GO:0046820">
    <property type="term" value="F:4-amino-4-deoxychorismate synthase activity"/>
    <property type="evidence" value="ECO:0007669"/>
    <property type="project" value="UniProtKB-EC"/>
</dbReference>
<reference evidence="8" key="2">
    <citation type="submission" date="2021-04" db="EMBL/GenBank/DDBJ databases">
        <authorList>
            <person name="Gilroy R."/>
        </authorList>
    </citation>
    <scope>NUCLEOTIDE SEQUENCE</scope>
    <source>
        <strain evidence="8">CHK32-1732</strain>
    </source>
</reference>
<dbReference type="InterPro" id="IPR005801">
    <property type="entry name" value="ADC_synthase"/>
</dbReference>
<evidence type="ECO:0000313" key="8">
    <source>
        <dbReference type="EMBL" id="HIW90212.1"/>
    </source>
</evidence>
<evidence type="ECO:0000256" key="4">
    <source>
        <dbReference type="ARBA" id="ARBA00022962"/>
    </source>
</evidence>
<organism evidence="8 9">
    <name type="scientific">Candidatus Corynebacterium avicola</name>
    <dbReference type="NCBI Taxonomy" id="2838527"/>
    <lineage>
        <taxon>Bacteria</taxon>
        <taxon>Bacillati</taxon>
        <taxon>Actinomycetota</taxon>
        <taxon>Actinomycetes</taxon>
        <taxon>Mycobacteriales</taxon>
        <taxon>Corynebacteriaceae</taxon>
        <taxon>Corynebacterium</taxon>
    </lineage>
</organism>
<feature type="domain" description="Chorismate-utilising enzyme C-terminal" evidence="6">
    <location>
        <begin position="448"/>
        <end position="725"/>
    </location>
</feature>
<comment type="caution">
    <text evidence="8">The sequence shown here is derived from an EMBL/GenBank/DDBJ whole genome shotgun (WGS) entry which is preliminary data.</text>
</comment>
<dbReference type="Pfam" id="PF00117">
    <property type="entry name" value="GATase"/>
    <property type="match status" value="1"/>
</dbReference>
<dbReference type="PANTHER" id="PTHR11236:SF18">
    <property type="entry name" value="AMINODEOXYCHORISMATE SYNTHASE"/>
    <property type="match status" value="1"/>
</dbReference>
<dbReference type="PRINTS" id="PR00097">
    <property type="entry name" value="ANTSNTHASEII"/>
</dbReference>
<dbReference type="GO" id="GO:0000162">
    <property type="term" value="P:L-tryptophan biosynthetic process"/>
    <property type="evidence" value="ECO:0007669"/>
    <property type="project" value="TreeGrafter"/>
</dbReference>
<dbReference type="InterPro" id="IPR029062">
    <property type="entry name" value="Class_I_gatase-like"/>
</dbReference>
<keyword evidence="8" id="KW-0032">Aminotransferase</keyword>
<dbReference type="InterPro" id="IPR019999">
    <property type="entry name" value="Anth_synth_I-like"/>
</dbReference>
<dbReference type="Pfam" id="PF04715">
    <property type="entry name" value="Anth_synt_I_N"/>
    <property type="match status" value="1"/>
</dbReference>
<evidence type="ECO:0000256" key="3">
    <source>
        <dbReference type="ARBA" id="ARBA00022679"/>
    </source>
</evidence>
<comment type="similarity">
    <text evidence="1">In the C-terminal section; belongs to the anthranilate synthase component I family.</text>
</comment>
<dbReference type="CDD" id="cd01743">
    <property type="entry name" value="GATase1_Anthranilate_Synthase"/>
    <property type="match status" value="1"/>
</dbReference>
<dbReference type="PROSITE" id="PS51273">
    <property type="entry name" value="GATASE_TYPE_1"/>
    <property type="match status" value="1"/>
</dbReference>
<evidence type="ECO:0000259" key="7">
    <source>
        <dbReference type="Pfam" id="PF04715"/>
    </source>
</evidence>
<dbReference type="GO" id="GO:0009396">
    <property type="term" value="P:folic acid-containing compound biosynthetic process"/>
    <property type="evidence" value="ECO:0007669"/>
    <property type="project" value="InterPro"/>
</dbReference>
<dbReference type="PRINTS" id="PR00099">
    <property type="entry name" value="CPSGATASE"/>
</dbReference>
<dbReference type="InterPro" id="IPR005802">
    <property type="entry name" value="ADC_synth_comp_1"/>
</dbReference>
<dbReference type="Gene3D" id="3.40.50.880">
    <property type="match status" value="1"/>
</dbReference>
<accession>A0A9D1RMG5</accession>
<dbReference type="Pfam" id="PF00425">
    <property type="entry name" value="Chorismate_bind"/>
    <property type="match status" value="1"/>
</dbReference>
<dbReference type="GO" id="GO:0008153">
    <property type="term" value="P:4-aminobenzoate biosynthetic process"/>
    <property type="evidence" value="ECO:0007669"/>
    <property type="project" value="TreeGrafter"/>
</dbReference>
<feature type="domain" description="Glutamine amidotransferase" evidence="5">
    <location>
        <begin position="5"/>
        <end position="193"/>
    </location>
</feature>
<dbReference type="AlphaFoldDB" id="A0A9D1RMG5"/>
<evidence type="ECO:0000313" key="9">
    <source>
        <dbReference type="Proteomes" id="UP000824190"/>
    </source>
</evidence>
<name>A0A9D1RMG5_9CORY</name>
<keyword evidence="4" id="KW-0315">Glutamine amidotransferase</keyword>
<dbReference type="EC" id="2.6.1.85" evidence="2"/>
<dbReference type="GO" id="GO:0005737">
    <property type="term" value="C:cytoplasm"/>
    <property type="evidence" value="ECO:0007669"/>
    <property type="project" value="TreeGrafter"/>
</dbReference>
<dbReference type="Proteomes" id="UP000824190">
    <property type="component" value="Unassembled WGS sequence"/>
</dbReference>
<proteinExistence type="inferred from homology"/>
<dbReference type="PANTHER" id="PTHR11236">
    <property type="entry name" value="AMINOBENZOATE/ANTHRANILATE SYNTHASE"/>
    <property type="match status" value="1"/>
</dbReference>
<gene>
    <name evidence="8" type="primary">pabB</name>
    <name evidence="8" type="ORF">H9870_00870</name>
</gene>
<dbReference type="InterPro" id="IPR017926">
    <property type="entry name" value="GATASE"/>
</dbReference>
<dbReference type="InterPro" id="IPR006805">
    <property type="entry name" value="Anth_synth_I_N"/>
</dbReference>
<dbReference type="SUPFAM" id="SSF52317">
    <property type="entry name" value="Class I glutamine amidotransferase-like"/>
    <property type="match status" value="1"/>
</dbReference>
<feature type="domain" description="Anthranilate synthase component I N-terminal" evidence="7">
    <location>
        <begin position="225"/>
        <end position="388"/>
    </location>
</feature>
<evidence type="ECO:0000259" key="6">
    <source>
        <dbReference type="Pfam" id="PF00425"/>
    </source>
</evidence>
<dbReference type="Gene3D" id="3.60.120.10">
    <property type="entry name" value="Anthranilate synthase"/>
    <property type="match status" value="1"/>
</dbReference>
<dbReference type="PRINTS" id="PR00096">
    <property type="entry name" value="GATASE"/>
</dbReference>
<evidence type="ECO:0000256" key="1">
    <source>
        <dbReference type="ARBA" id="ARBA00005970"/>
    </source>
</evidence>
<dbReference type="NCBIfam" id="TIGR00566">
    <property type="entry name" value="trpG_papA"/>
    <property type="match status" value="1"/>
</dbReference>
<dbReference type="InterPro" id="IPR015890">
    <property type="entry name" value="Chorismate_C"/>
</dbReference>
<dbReference type="SUPFAM" id="SSF56322">
    <property type="entry name" value="ADC synthase"/>
    <property type="match status" value="1"/>
</dbReference>
<protein>
    <recommendedName>
        <fullName evidence="2">aminodeoxychorismate synthase</fullName>
        <ecNumber evidence="2">2.6.1.85</ecNumber>
    </recommendedName>
</protein>
<reference evidence="8" key="1">
    <citation type="journal article" date="2021" name="PeerJ">
        <title>Extensive microbial diversity within the chicken gut microbiome revealed by metagenomics and culture.</title>
        <authorList>
            <person name="Gilroy R."/>
            <person name="Ravi A."/>
            <person name="Getino M."/>
            <person name="Pursley I."/>
            <person name="Horton D.L."/>
            <person name="Alikhan N.F."/>
            <person name="Baker D."/>
            <person name="Gharbi K."/>
            <person name="Hall N."/>
            <person name="Watson M."/>
            <person name="Adriaenssens E.M."/>
            <person name="Foster-Nyarko E."/>
            <person name="Jarju S."/>
            <person name="Secka A."/>
            <person name="Antonio M."/>
            <person name="Oren A."/>
            <person name="Chaudhuri R.R."/>
            <person name="La Ragione R."/>
            <person name="Hildebrand F."/>
            <person name="Pallen M.J."/>
        </authorList>
    </citation>
    <scope>NUCLEOTIDE SEQUENCE</scope>
    <source>
        <strain evidence="8">CHK32-1732</strain>
    </source>
</reference>
<evidence type="ECO:0000256" key="2">
    <source>
        <dbReference type="ARBA" id="ARBA00013139"/>
    </source>
</evidence>
<dbReference type="EMBL" id="DXGC01000009">
    <property type="protein sequence ID" value="HIW90212.1"/>
    <property type="molecule type" value="Genomic_DNA"/>
</dbReference>
<dbReference type="InterPro" id="IPR006221">
    <property type="entry name" value="TrpG/PapA_dom"/>
</dbReference>
<evidence type="ECO:0000259" key="5">
    <source>
        <dbReference type="Pfam" id="PF00117"/>
    </source>
</evidence>
<keyword evidence="3 8" id="KW-0808">Transferase</keyword>
<dbReference type="NCBIfam" id="TIGR00553">
    <property type="entry name" value="pabB"/>
    <property type="match status" value="1"/>
</dbReference>